<feature type="domain" description="THAP4-like heme-binding" evidence="3">
    <location>
        <begin position="26"/>
        <end position="178"/>
    </location>
</feature>
<dbReference type="InterPro" id="IPR012674">
    <property type="entry name" value="Calycin"/>
</dbReference>
<dbReference type="Pfam" id="PF08768">
    <property type="entry name" value="THAP4_heme-bd"/>
    <property type="match status" value="1"/>
</dbReference>
<comment type="similarity">
    <text evidence="1">Belongs to the nitrobindin family.</text>
</comment>
<keyword evidence="1" id="KW-0413">Isomerase</keyword>
<comment type="pathway">
    <text evidence="1">Nitrogen metabolism.</text>
</comment>
<dbReference type="Gene3D" id="2.40.128.20">
    <property type="match status" value="1"/>
</dbReference>
<evidence type="ECO:0000256" key="2">
    <source>
        <dbReference type="SAM" id="MobiDB-lite"/>
    </source>
</evidence>
<dbReference type="PANTHER" id="PTHR15854:SF4">
    <property type="entry name" value="PEROXYNITRITE ISOMERASE THAP4"/>
    <property type="match status" value="1"/>
</dbReference>
<dbReference type="HAMAP" id="MF_01297">
    <property type="entry name" value="nitrobindin"/>
    <property type="match status" value="1"/>
</dbReference>
<name>A0A853AM87_9PSEU</name>
<feature type="binding site" description="axial binding residue" evidence="1">
    <location>
        <position position="171"/>
    </location>
    <ligand>
        <name>heme b</name>
        <dbReference type="ChEBI" id="CHEBI:60344"/>
    </ligand>
    <ligandPart>
        <name>Fe</name>
        <dbReference type="ChEBI" id="CHEBI:18248"/>
    </ligandPart>
</feature>
<comment type="domain">
    <text evidence="1">Forms a 10-stranded antiparallel beta-barrel structure able to accommodate a hydrophobic ligand in its interior. In fact, this fold hosts the heme group, which is located in a wide surface cleft.</text>
</comment>
<proteinExistence type="inferred from homology"/>
<gene>
    <name evidence="4" type="ORF">HNR68_003516</name>
</gene>
<dbReference type="EC" id="5.99.-.-" evidence="1"/>
<dbReference type="GO" id="GO:0046872">
    <property type="term" value="F:metal ion binding"/>
    <property type="evidence" value="ECO:0007669"/>
    <property type="project" value="UniProtKB-KW"/>
</dbReference>
<comment type="catalytic activity">
    <reaction evidence="1">
        <text>peroxynitrite = nitrate</text>
        <dbReference type="Rhea" id="RHEA:63116"/>
        <dbReference type="ChEBI" id="CHEBI:17632"/>
        <dbReference type="ChEBI" id="CHEBI:25941"/>
    </reaction>
</comment>
<keyword evidence="5" id="KW-1185">Reference proteome</keyword>
<dbReference type="InterPro" id="IPR045165">
    <property type="entry name" value="Nitrobindin"/>
</dbReference>
<dbReference type="SUPFAM" id="SSF50814">
    <property type="entry name" value="Lipocalins"/>
    <property type="match status" value="1"/>
</dbReference>
<dbReference type="RefSeq" id="WP_179722507.1">
    <property type="nucleotide sequence ID" value="NZ_BAABFH010000001.1"/>
</dbReference>
<accession>A0A853AM87</accession>
<reference evidence="4 5" key="1">
    <citation type="submission" date="2020-07" db="EMBL/GenBank/DDBJ databases">
        <title>Sequencing the genomes of 1000 actinobacteria strains.</title>
        <authorList>
            <person name="Klenk H.-P."/>
        </authorList>
    </citation>
    <scope>NUCLEOTIDE SEQUENCE [LARGE SCALE GENOMIC DNA]</scope>
    <source>
        <strain evidence="4 5">DSM 44065</strain>
    </source>
</reference>
<organism evidence="4 5">
    <name type="scientific">Saccharopolyspora hordei</name>
    <dbReference type="NCBI Taxonomy" id="1838"/>
    <lineage>
        <taxon>Bacteria</taxon>
        <taxon>Bacillati</taxon>
        <taxon>Actinomycetota</taxon>
        <taxon>Actinomycetes</taxon>
        <taxon>Pseudonocardiales</taxon>
        <taxon>Pseudonocardiaceae</taxon>
        <taxon>Saccharopolyspora</taxon>
    </lineage>
</organism>
<feature type="binding site" evidence="1">
    <location>
        <position position="138"/>
    </location>
    <ligand>
        <name>heme b</name>
        <dbReference type="ChEBI" id="CHEBI:60344"/>
    </ligand>
</feature>
<dbReference type="Proteomes" id="UP000587002">
    <property type="component" value="Unassembled WGS sequence"/>
</dbReference>
<comment type="cofactor">
    <cofactor evidence="1">
        <name>heme b</name>
        <dbReference type="ChEBI" id="CHEBI:60344"/>
    </cofactor>
    <text evidence="1">Binds 1 heme b group per subunit, that coordinates a highly solvent-exposed Fe(III) atom.</text>
</comment>
<feature type="short sequence motif" description="GXWXGXG" evidence="1">
    <location>
        <begin position="34"/>
        <end position="40"/>
    </location>
</feature>
<comment type="caution">
    <text evidence="4">The sequence shown here is derived from an EMBL/GenBank/DDBJ whole genome shotgun (WGS) entry which is preliminary data.</text>
</comment>
<dbReference type="GO" id="GO:0062213">
    <property type="term" value="F:peroxynitrite isomerase activity"/>
    <property type="evidence" value="ECO:0007669"/>
    <property type="project" value="UniProtKB-UniRule"/>
</dbReference>
<keyword evidence="1" id="KW-0349">Heme</keyword>
<evidence type="ECO:0000256" key="1">
    <source>
        <dbReference type="HAMAP-Rule" id="MF_01297"/>
    </source>
</evidence>
<dbReference type="EMBL" id="JACCFJ010000001">
    <property type="protein sequence ID" value="NYI84886.1"/>
    <property type="molecule type" value="Genomic_DNA"/>
</dbReference>
<dbReference type="GO" id="GO:0020037">
    <property type="term" value="F:heme binding"/>
    <property type="evidence" value="ECO:0007669"/>
    <property type="project" value="UniProtKB-UniRule"/>
</dbReference>
<comment type="function">
    <text evidence="1">Heme-binding protein able to scavenge peroxynitrite and to protect free L-tyrosine against peroxynitrite-mediated nitration, by acting as a peroxynitrite isomerase that converts peroxynitrite to nitrate. Therefore, this protein likely plays a role in peroxynitrite sensing and in the detoxification of reactive nitrogen and oxygen species (RNS and ROS, respectively). Is able to bind nitric oxide (NO) in vitro, but may act as a sensor of peroxynitrite levels in vivo.</text>
</comment>
<evidence type="ECO:0000259" key="3">
    <source>
        <dbReference type="Pfam" id="PF08768"/>
    </source>
</evidence>
<protein>
    <recommendedName>
        <fullName evidence="1">Peroxynitrite isomerase</fullName>
        <ecNumber evidence="1">5.99.-.-</ecNumber>
    </recommendedName>
    <alternativeName>
        <fullName evidence="1">Ferric nitrobindin</fullName>
        <shortName evidence="1">Nb(III)</shortName>
    </alternativeName>
</protein>
<keyword evidence="1" id="KW-0408">Iron</keyword>
<feature type="binding site" evidence="1">
    <location>
        <position position="46"/>
    </location>
    <ligand>
        <name>heme b</name>
        <dbReference type="ChEBI" id="CHEBI:60344"/>
    </ligand>
</feature>
<evidence type="ECO:0000313" key="5">
    <source>
        <dbReference type="Proteomes" id="UP000587002"/>
    </source>
</evidence>
<dbReference type="InterPro" id="IPR014878">
    <property type="entry name" value="THAP4-like_heme-bd"/>
</dbReference>
<evidence type="ECO:0000313" key="4">
    <source>
        <dbReference type="EMBL" id="NYI84886.1"/>
    </source>
</evidence>
<sequence length="180" mass="19735">MSSPDSAPVPAPTTDLRSGPPLHEACRPLSALVGVWRGSGEVDYPTIDGPYRFGQQLTLAHDGRPFLRHEARAWLLDADGAVLRPAAWELGWWRPQPDGTVELLLSHSTGIQELFSGTTTGQRWELATDSVVRTATAKDVQAARRSYALGPDDVLELTEHRAMVGVAMTQHVTARLHRVR</sequence>
<dbReference type="InterPro" id="IPR022939">
    <property type="entry name" value="Nb(III)_bact/plant"/>
</dbReference>
<dbReference type="AlphaFoldDB" id="A0A853AM87"/>
<dbReference type="CDD" id="cd07828">
    <property type="entry name" value="lipocalin_heme-bd-THAP4-like"/>
    <property type="match status" value="1"/>
</dbReference>
<feature type="region of interest" description="Disordered" evidence="2">
    <location>
        <begin position="1"/>
        <end position="22"/>
    </location>
</feature>
<dbReference type="PANTHER" id="PTHR15854">
    <property type="entry name" value="THAP4 PROTEIN"/>
    <property type="match status" value="1"/>
</dbReference>
<keyword evidence="1" id="KW-0479">Metal-binding</keyword>